<name>A0A832MK74_UNCEI</name>
<feature type="domain" description="Iron-binding zinc finger CDGSH type" evidence="5">
    <location>
        <begin position="177"/>
        <end position="220"/>
    </location>
</feature>
<evidence type="ECO:0000259" key="5">
    <source>
        <dbReference type="SMART" id="SM00704"/>
    </source>
</evidence>
<comment type="caution">
    <text evidence="6">The sequence shown here is derived from an EMBL/GenBank/DDBJ whole genome shotgun (WGS) entry which is preliminary data.</text>
</comment>
<dbReference type="GO" id="GO:0051537">
    <property type="term" value="F:2 iron, 2 sulfur cluster binding"/>
    <property type="evidence" value="ECO:0007669"/>
    <property type="project" value="UniProtKB-KW"/>
</dbReference>
<dbReference type="SMART" id="SM00704">
    <property type="entry name" value="ZnF_CDGSH"/>
    <property type="match status" value="2"/>
</dbReference>
<dbReference type="Pfam" id="PF06902">
    <property type="entry name" value="Fer4_19"/>
    <property type="match status" value="1"/>
</dbReference>
<feature type="domain" description="Iron-binding zinc finger CDGSH type" evidence="5">
    <location>
        <begin position="111"/>
        <end position="143"/>
    </location>
</feature>
<gene>
    <name evidence="6" type="ORF">ENR23_08950</name>
</gene>
<protein>
    <recommendedName>
        <fullName evidence="5">Iron-binding zinc finger CDGSH type domain-containing protein</fullName>
    </recommendedName>
</protein>
<dbReference type="GO" id="GO:0005737">
    <property type="term" value="C:cytoplasm"/>
    <property type="evidence" value="ECO:0007669"/>
    <property type="project" value="UniProtKB-ARBA"/>
</dbReference>
<keyword evidence="3" id="KW-0408">Iron</keyword>
<dbReference type="InterPro" id="IPR042216">
    <property type="entry name" value="MitoNEET_CISD"/>
</dbReference>
<dbReference type="PANTHER" id="PTHR46491">
    <property type="entry name" value="CDGSH IRON SULFUR DOMAIN PROTEIN HOMOLOG"/>
    <property type="match status" value="1"/>
</dbReference>
<organism evidence="6">
    <name type="scientific">Eiseniibacteriota bacterium</name>
    <dbReference type="NCBI Taxonomy" id="2212470"/>
    <lineage>
        <taxon>Bacteria</taxon>
        <taxon>Candidatus Eiseniibacteriota</taxon>
    </lineage>
</organism>
<sequence>MSEKPADRLHVFESEAIVVTWSRARCIHAAECVRQLPEVFEPGRKPWVRPERAHADEVARVVARCPTGALHAERRDGGPPEAPAAKNVVYASRSGPLYLRGRIEVLHADGTRVVEDLRVALCRCGASRNKPFCDNSHWDAGFRDRGDVGTDGVRPAHGPTDGVLRVTLEPDGPMHLEGPFVMLSADGQHAAEAGAATLCRCGQSEHKPFCDGSHKKVAFEAR</sequence>
<dbReference type="InterPro" id="IPR010693">
    <property type="entry name" value="Divergent_4Fe-4S_mono-cluster"/>
</dbReference>
<evidence type="ECO:0000256" key="2">
    <source>
        <dbReference type="ARBA" id="ARBA00022723"/>
    </source>
</evidence>
<dbReference type="GO" id="GO:0046872">
    <property type="term" value="F:metal ion binding"/>
    <property type="evidence" value="ECO:0007669"/>
    <property type="project" value="UniProtKB-KW"/>
</dbReference>
<reference evidence="6" key="1">
    <citation type="journal article" date="2020" name="mSystems">
        <title>Genome- and Community-Level Interaction Insights into Carbon Utilization and Element Cycling Functions of Hydrothermarchaeota in Hydrothermal Sediment.</title>
        <authorList>
            <person name="Zhou Z."/>
            <person name="Liu Y."/>
            <person name="Xu W."/>
            <person name="Pan J."/>
            <person name="Luo Z.H."/>
            <person name="Li M."/>
        </authorList>
    </citation>
    <scope>NUCLEOTIDE SEQUENCE [LARGE SCALE GENOMIC DNA]</scope>
    <source>
        <strain evidence="6">SpSt-381</strain>
    </source>
</reference>
<evidence type="ECO:0000313" key="6">
    <source>
        <dbReference type="EMBL" id="HGZ43537.1"/>
    </source>
</evidence>
<proteinExistence type="predicted"/>
<dbReference type="InterPro" id="IPR052950">
    <property type="entry name" value="CISD"/>
</dbReference>
<dbReference type="AlphaFoldDB" id="A0A832MK74"/>
<dbReference type="PANTHER" id="PTHR46491:SF3">
    <property type="entry name" value="CDGSH IRON-SULFUR DOMAIN-CONTAINING PROTEIN 3, MITOCHONDRIAL"/>
    <property type="match status" value="1"/>
</dbReference>
<keyword evidence="1" id="KW-0001">2Fe-2S</keyword>
<dbReference type="InterPro" id="IPR018967">
    <property type="entry name" value="FeS-contain_CDGSH-typ"/>
</dbReference>
<evidence type="ECO:0000256" key="4">
    <source>
        <dbReference type="ARBA" id="ARBA00023014"/>
    </source>
</evidence>
<dbReference type="EMBL" id="DSQF01000018">
    <property type="protein sequence ID" value="HGZ43537.1"/>
    <property type="molecule type" value="Genomic_DNA"/>
</dbReference>
<dbReference type="Gene3D" id="3.30.70.20">
    <property type="match status" value="1"/>
</dbReference>
<evidence type="ECO:0000256" key="3">
    <source>
        <dbReference type="ARBA" id="ARBA00023004"/>
    </source>
</evidence>
<evidence type="ECO:0000256" key="1">
    <source>
        <dbReference type="ARBA" id="ARBA00022714"/>
    </source>
</evidence>
<accession>A0A832MK74</accession>
<dbReference type="Pfam" id="PF09360">
    <property type="entry name" value="zf-CDGSH"/>
    <property type="match status" value="2"/>
</dbReference>
<keyword evidence="4" id="KW-0411">Iron-sulfur</keyword>
<dbReference type="Gene3D" id="3.40.5.90">
    <property type="entry name" value="CDGSH iron-sulfur domain, mitoNEET-type"/>
    <property type="match status" value="2"/>
</dbReference>
<keyword evidence="2" id="KW-0479">Metal-binding</keyword>